<proteinExistence type="predicted"/>
<dbReference type="EMBL" id="DS547096">
    <property type="protein sequence ID" value="EDR10731.1"/>
    <property type="molecule type" value="Genomic_DNA"/>
</dbReference>
<sequence length="515" mass="55970">MSITSGRYRWMGARTDRELSEPGINAGTESEWAEWERRRAEEDRLKRKIESWKKTVDVDLVDPSPPETIESKSISRECLTRVEGVQCVVQDKPVDVEPKKDLKAATTQAKLHDPLMARSGLGFSVVKRNTQALVGKPKPTPRNRDSDNAAPHVEELSKPKDHSAAQERNLQEDAGSLKQPSKPSKSENAQNVHVLSHSKLGQPDDLEASIPLKNQPTRTVQSIANISETRDQNPEQCRQKPAPIPSAPPSTPPSSITPRTSSPLLNKSKGQTRTSQSLPVIPTTLTGPNGHQTHKRPVSPTSPIGRPAKKARTMPVLPSSDIPASNATPPESSSPIAPTTPKSSDKDRIIPDSSPAAAAVGLTTPKRRPLPTLTELLASSKRGKKSGSPSRKPKSPMRVAAEQLMIKADVPNNDNDNDSNHAQGHAQITTTRITVKAGRFPSPLDNPFMLDPYALSAHHDELEPDVIASPTKSLSSIAESDSDPEEEDDEDGVDSAGWEAAQVWWVDGVQFPIRC</sequence>
<feature type="compositionally biased region" description="Acidic residues" evidence="1">
    <location>
        <begin position="480"/>
        <end position="493"/>
    </location>
</feature>
<feature type="compositionally biased region" description="Polar residues" evidence="1">
    <location>
        <begin position="322"/>
        <end position="342"/>
    </location>
</feature>
<dbReference type="Proteomes" id="UP000001194">
    <property type="component" value="Unassembled WGS sequence"/>
</dbReference>
<dbReference type="RefSeq" id="XP_001878032.1">
    <property type="nucleotide sequence ID" value="XM_001877997.1"/>
</dbReference>
<dbReference type="InParanoid" id="B0D2E3"/>
<evidence type="ECO:0000313" key="3">
    <source>
        <dbReference type="Proteomes" id="UP000001194"/>
    </source>
</evidence>
<dbReference type="STRING" id="486041.B0D2E3"/>
<dbReference type="GeneID" id="6074121"/>
<dbReference type="OrthoDB" id="3218262at2759"/>
<feature type="compositionally biased region" description="Polar residues" evidence="1">
    <location>
        <begin position="178"/>
        <end position="193"/>
    </location>
</feature>
<accession>B0D2E3</accession>
<feature type="compositionally biased region" description="Polar residues" evidence="1">
    <location>
        <begin position="264"/>
        <end position="291"/>
    </location>
</feature>
<feature type="compositionally biased region" description="Basic and acidic residues" evidence="1">
    <location>
        <begin position="142"/>
        <end position="171"/>
    </location>
</feature>
<gene>
    <name evidence="2" type="ORF">LACBIDRAFT_293262</name>
</gene>
<feature type="region of interest" description="Disordered" evidence="1">
    <location>
        <begin position="94"/>
        <end position="430"/>
    </location>
</feature>
<protein>
    <submittedName>
        <fullName evidence="2">Predicted protein</fullName>
    </submittedName>
</protein>
<feature type="compositionally biased region" description="Basic residues" evidence="1">
    <location>
        <begin position="381"/>
        <end position="395"/>
    </location>
</feature>
<dbReference type="HOGENOM" id="CLU_528995_0_0_1"/>
<dbReference type="KEGG" id="lbc:LACBIDRAFT_293262"/>
<feature type="compositionally biased region" description="Pro residues" evidence="1">
    <location>
        <begin position="242"/>
        <end position="252"/>
    </location>
</feature>
<feature type="compositionally biased region" description="Low complexity" evidence="1">
    <location>
        <begin position="370"/>
        <end position="380"/>
    </location>
</feature>
<feature type="compositionally biased region" description="Low complexity" evidence="1">
    <location>
        <begin position="253"/>
        <end position="263"/>
    </location>
</feature>
<reference evidence="2 3" key="1">
    <citation type="journal article" date="2008" name="Nature">
        <title>The genome of Laccaria bicolor provides insights into mycorrhizal symbiosis.</title>
        <authorList>
            <person name="Martin F."/>
            <person name="Aerts A."/>
            <person name="Ahren D."/>
            <person name="Brun A."/>
            <person name="Danchin E.G.J."/>
            <person name="Duchaussoy F."/>
            <person name="Gibon J."/>
            <person name="Kohler A."/>
            <person name="Lindquist E."/>
            <person name="Pereda V."/>
            <person name="Salamov A."/>
            <person name="Shapiro H.J."/>
            <person name="Wuyts J."/>
            <person name="Blaudez D."/>
            <person name="Buee M."/>
            <person name="Brokstein P."/>
            <person name="Canbaeck B."/>
            <person name="Cohen D."/>
            <person name="Courty P.E."/>
            <person name="Coutinho P.M."/>
            <person name="Delaruelle C."/>
            <person name="Detter J.C."/>
            <person name="Deveau A."/>
            <person name="DiFazio S."/>
            <person name="Duplessis S."/>
            <person name="Fraissinet-Tachet L."/>
            <person name="Lucic E."/>
            <person name="Frey-Klett P."/>
            <person name="Fourrey C."/>
            <person name="Feussner I."/>
            <person name="Gay G."/>
            <person name="Grimwood J."/>
            <person name="Hoegger P.J."/>
            <person name="Jain P."/>
            <person name="Kilaru S."/>
            <person name="Labbe J."/>
            <person name="Lin Y.C."/>
            <person name="Legue V."/>
            <person name="Le Tacon F."/>
            <person name="Marmeisse R."/>
            <person name="Melayah D."/>
            <person name="Montanini B."/>
            <person name="Muratet M."/>
            <person name="Nehls U."/>
            <person name="Niculita-Hirzel H."/>
            <person name="Oudot-Le Secq M.P."/>
            <person name="Peter M."/>
            <person name="Quesneville H."/>
            <person name="Rajashekar B."/>
            <person name="Reich M."/>
            <person name="Rouhier N."/>
            <person name="Schmutz J."/>
            <person name="Yin T."/>
            <person name="Chalot M."/>
            <person name="Henrissat B."/>
            <person name="Kuees U."/>
            <person name="Lucas S."/>
            <person name="Van de Peer Y."/>
            <person name="Podila G.K."/>
            <person name="Polle A."/>
            <person name="Pukkila P.J."/>
            <person name="Richardson P.M."/>
            <person name="Rouze P."/>
            <person name="Sanders I.R."/>
            <person name="Stajich J.E."/>
            <person name="Tunlid A."/>
            <person name="Tuskan G."/>
            <person name="Grigoriev I.V."/>
        </authorList>
    </citation>
    <scope>NUCLEOTIDE SEQUENCE [LARGE SCALE GENOMIC DNA]</scope>
    <source>
        <strain evidence="3">S238N-H82 / ATCC MYA-4686</strain>
    </source>
</reference>
<name>B0D2E3_LACBS</name>
<evidence type="ECO:0000256" key="1">
    <source>
        <dbReference type="SAM" id="MobiDB-lite"/>
    </source>
</evidence>
<feature type="compositionally biased region" description="Basic and acidic residues" evidence="1">
    <location>
        <begin position="94"/>
        <end position="103"/>
    </location>
</feature>
<evidence type="ECO:0000313" key="2">
    <source>
        <dbReference type="EMBL" id="EDR10731.1"/>
    </source>
</evidence>
<dbReference type="AlphaFoldDB" id="B0D2E3"/>
<feature type="region of interest" description="Disordered" evidence="1">
    <location>
        <begin position="461"/>
        <end position="499"/>
    </location>
</feature>
<feature type="compositionally biased region" description="Polar residues" evidence="1">
    <location>
        <begin position="212"/>
        <end position="227"/>
    </location>
</feature>
<keyword evidence="3" id="KW-1185">Reference proteome</keyword>
<organism evidence="3">
    <name type="scientific">Laccaria bicolor (strain S238N-H82 / ATCC MYA-4686)</name>
    <name type="common">Bicoloured deceiver</name>
    <name type="synonym">Laccaria laccata var. bicolor</name>
    <dbReference type="NCBI Taxonomy" id="486041"/>
    <lineage>
        <taxon>Eukaryota</taxon>
        <taxon>Fungi</taxon>
        <taxon>Dikarya</taxon>
        <taxon>Basidiomycota</taxon>
        <taxon>Agaricomycotina</taxon>
        <taxon>Agaricomycetes</taxon>
        <taxon>Agaricomycetidae</taxon>
        <taxon>Agaricales</taxon>
        <taxon>Agaricineae</taxon>
        <taxon>Hydnangiaceae</taxon>
        <taxon>Laccaria</taxon>
    </lineage>
</organism>